<sequence length="72" mass="8645">MEQSLVWYPVQSKEERAYIVKNKWQLKKFNRIFGCEAFIYPALYVNFFGEFTPVDIKSIPSYEKLGYKIIKL</sequence>
<reference evidence="1 2" key="1">
    <citation type="submission" date="2018-08" db="EMBL/GenBank/DDBJ databases">
        <title>A genome reference for cultivated species of the human gut microbiota.</title>
        <authorList>
            <person name="Zou Y."/>
            <person name="Xue W."/>
            <person name="Luo G."/>
        </authorList>
    </citation>
    <scope>NUCLEOTIDE SEQUENCE [LARGE SCALE GENOMIC DNA]</scope>
    <source>
        <strain evidence="1 2">AM43-11</strain>
    </source>
</reference>
<evidence type="ECO:0000313" key="1">
    <source>
        <dbReference type="EMBL" id="RHA61505.1"/>
    </source>
</evidence>
<name>A0A3R6CEA5_9FIRM</name>
<dbReference type="AlphaFoldDB" id="A0A3R6CEA5"/>
<dbReference type="EMBL" id="QSFP01000039">
    <property type="protein sequence ID" value="RHA61505.1"/>
    <property type="molecule type" value="Genomic_DNA"/>
</dbReference>
<protein>
    <submittedName>
        <fullName evidence="1">Uncharacterized protein</fullName>
    </submittedName>
</protein>
<accession>A0A3R6CEA5</accession>
<dbReference type="Proteomes" id="UP000284465">
    <property type="component" value="Unassembled WGS sequence"/>
</dbReference>
<comment type="caution">
    <text evidence="1">The sequence shown here is derived from an EMBL/GenBank/DDBJ whole genome shotgun (WGS) entry which is preliminary data.</text>
</comment>
<proteinExistence type="predicted"/>
<dbReference type="RefSeq" id="WP_118592453.1">
    <property type="nucleotide sequence ID" value="NZ_QSFP01000039.1"/>
</dbReference>
<evidence type="ECO:0000313" key="2">
    <source>
        <dbReference type="Proteomes" id="UP000284465"/>
    </source>
</evidence>
<gene>
    <name evidence="1" type="ORF">DW927_19085</name>
</gene>
<organism evidence="1 2">
    <name type="scientific">Roseburia intestinalis</name>
    <dbReference type="NCBI Taxonomy" id="166486"/>
    <lineage>
        <taxon>Bacteria</taxon>
        <taxon>Bacillati</taxon>
        <taxon>Bacillota</taxon>
        <taxon>Clostridia</taxon>
        <taxon>Lachnospirales</taxon>
        <taxon>Lachnospiraceae</taxon>
        <taxon>Roseburia</taxon>
    </lineage>
</organism>